<feature type="domain" description="EGF-like" evidence="11">
    <location>
        <begin position="55"/>
        <end position="91"/>
    </location>
</feature>
<dbReference type="FunFam" id="2.10.25.10:FF:000080">
    <property type="entry name" value="Neurogenic locus notch 1"/>
    <property type="match status" value="1"/>
</dbReference>
<dbReference type="SMART" id="SM00181">
    <property type="entry name" value="EGF"/>
    <property type="match status" value="5"/>
</dbReference>
<accession>A0A8C1A4I2</accession>
<evidence type="ECO:0000256" key="2">
    <source>
        <dbReference type="ARBA" id="ARBA00022473"/>
    </source>
</evidence>
<evidence type="ECO:0000256" key="5">
    <source>
        <dbReference type="ARBA" id="ARBA00022737"/>
    </source>
</evidence>
<feature type="disulfide bond" evidence="10">
    <location>
        <begin position="238"/>
        <end position="247"/>
    </location>
</feature>
<evidence type="ECO:0000313" key="13">
    <source>
        <dbReference type="Proteomes" id="UP001108240"/>
    </source>
</evidence>
<evidence type="ECO:0000259" key="11">
    <source>
        <dbReference type="PROSITE" id="PS50026"/>
    </source>
</evidence>
<keyword evidence="6" id="KW-0221">Differentiation</keyword>
<dbReference type="Pfam" id="PF00008">
    <property type="entry name" value="EGF"/>
    <property type="match status" value="3"/>
</dbReference>
<comment type="similarity">
    <text evidence="1">Belongs to the NOTCH family.</text>
</comment>
<evidence type="ECO:0000256" key="6">
    <source>
        <dbReference type="ARBA" id="ARBA00022782"/>
    </source>
</evidence>
<dbReference type="Pfam" id="PF07645">
    <property type="entry name" value="EGF_CA"/>
    <property type="match status" value="2"/>
</dbReference>
<keyword evidence="4" id="KW-0732">Signal</keyword>
<dbReference type="InterPro" id="IPR051355">
    <property type="entry name" value="Notch/Slit_guidance"/>
</dbReference>
<dbReference type="Gene3D" id="2.10.25.10">
    <property type="entry name" value="Laminin"/>
    <property type="match status" value="5"/>
</dbReference>
<keyword evidence="7 10" id="KW-1015">Disulfide bond</keyword>
<proteinExistence type="inferred from homology"/>
<keyword evidence="13" id="KW-1185">Reference proteome</keyword>
<dbReference type="PROSITE" id="PS00022">
    <property type="entry name" value="EGF_1"/>
    <property type="match status" value="5"/>
</dbReference>
<dbReference type="InterPro" id="IPR009030">
    <property type="entry name" value="Growth_fac_rcpt_cys_sf"/>
</dbReference>
<dbReference type="FunFam" id="2.10.25.10:FF:000136">
    <property type="entry name" value="Neurogenic locus notch 1"/>
    <property type="match status" value="1"/>
</dbReference>
<evidence type="ECO:0000256" key="4">
    <source>
        <dbReference type="ARBA" id="ARBA00022729"/>
    </source>
</evidence>
<keyword evidence="2" id="KW-0217">Developmental protein</keyword>
<evidence type="ECO:0000256" key="3">
    <source>
        <dbReference type="ARBA" id="ARBA00022536"/>
    </source>
</evidence>
<dbReference type="PRINTS" id="PR00010">
    <property type="entry name" value="EGFBLOOD"/>
</dbReference>
<dbReference type="GO" id="GO:0043235">
    <property type="term" value="C:receptor complex"/>
    <property type="evidence" value="ECO:0007669"/>
    <property type="project" value="TreeGrafter"/>
</dbReference>
<evidence type="ECO:0000313" key="12">
    <source>
        <dbReference type="Ensembl" id="ENSCCRP00000009218.2"/>
    </source>
</evidence>
<keyword evidence="3 10" id="KW-0245">EGF-like domain</keyword>
<feature type="disulfide bond" evidence="10">
    <location>
        <begin position="159"/>
        <end position="168"/>
    </location>
</feature>
<dbReference type="Ensembl" id="ENSCCRT00000010097.2">
    <property type="protein sequence ID" value="ENSCCRP00000009218.2"/>
    <property type="gene ID" value="ENSCCRG00000061162.1"/>
</dbReference>
<dbReference type="InterPro" id="IPR049883">
    <property type="entry name" value="NOTCH1_EGF-like"/>
</dbReference>
<feature type="domain" description="EGF-like" evidence="11">
    <location>
        <begin position="170"/>
        <end position="208"/>
    </location>
</feature>
<comment type="caution">
    <text evidence="10">Lacks conserved residue(s) required for the propagation of feature annotation.</text>
</comment>
<dbReference type="InterPro" id="IPR000152">
    <property type="entry name" value="EGF-type_Asp/Asn_hydroxyl_site"/>
</dbReference>
<feature type="disulfide bond" evidence="10">
    <location>
        <begin position="179"/>
        <end position="196"/>
    </location>
</feature>
<dbReference type="GO" id="GO:0007219">
    <property type="term" value="P:Notch signaling pathway"/>
    <property type="evidence" value="ECO:0007669"/>
    <property type="project" value="TreeGrafter"/>
</dbReference>
<dbReference type="SMART" id="SM00179">
    <property type="entry name" value="EGF_CA"/>
    <property type="match status" value="4"/>
</dbReference>
<feature type="domain" description="EGF-like" evidence="11">
    <location>
        <begin position="133"/>
        <end position="169"/>
    </location>
</feature>
<reference evidence="12" key="1">
    <citation type="submission" date="2025-08" db="UniProtKB">
        <authorList>
            <consortium name="Ensembl"/>
        </authorList>
    </citation>
    <scope>IDENTIFICATION</scope>
</reference>
<dbReference type="GeneTree" id="ENSGT00940000155030"/>
<feature type="disulfide bond" evidence="10">
    <location>
        <begin position="81"/>
        <end position="90"/>
    </location>
</feature>
<dbReference type="GO" id="GO:0009986">
    <property type="term" value="C:cell surface"/>
    <property type="evidence" value="ECO:0007669"/>
    <property type="project" value="TreeGrafter"/>
</dbReference>
<dbReference type="InterPro" id="IPR000742">
    <property type="entry name" value="EGF"/>
</dbReference>
<dbReference type="OMA" id="CICIARA"/>
<protein>
    <recommendedName>
        <fullName evidence="11">EGF-like domain-containing protein</fullName>
    </recommendedName>
</protein>
<organism evidence="12 13">
    <name type="scientific">Cyprinus carpio carpio</name>
    <dbReference type="NCBI Taxonomy" id="630221"/>
    <lineage>
        <taxon>Eukaryota</taxon>
        <taxon>Metazoa</taxon>
        <taxon>Chordata</taxon>
        <taxon>Craniata</taxon>
        <taxon>Vertebrata</taxon>
        <taxon>Euteleostomi</taxon>
        <taxon>Actinopterygii</taxon>
        <taxon>Neopterygii</taxon>
        <taxon>Teleostei</taxon>
        <taxon>Ostariophysi</taxon>
        <taxon>Cypriniformes</taxon>
        <taxon>Cyprinidae</taxon>
        <taxon>Cyprininae</taxon>
        <taxon>Cyprinus</taxon>
    </lineage>
</organism>
<keyword evidence="8" id="KW-0675">Receptor</keyword>
<dbReference type="GO" id="GO:0005886">
    <property type="term" value="C:plasma membrane"/>
    <property type="evidence" value="ECO:0007669"/>
    <property type="project" value="TreeGrafter"/>
</dbReference>
<dbReference type="SUPFAM" id="SSF57184">
    <property type="entry name" value="Growth factor receptor domain"/>
    <property type="match status" value="1"/>
</dbReference>
<evidence type="ECO:0000256" key="10">
    <source>
        <dbReference type="PROSITE-ProRule" id="PRU00076"/>
    </source>
</evidence>
<feature type="domain" description="EGF-like" evidence="11">
    <location>
        <begin position="210"/>
        <end position="248"/>
    </location>
</feature>
<dbReference type="PANTHER" id="PTHR45836">
    <property type="entry name" value="SLIT HOMOLOG"/>
    <property type="match status" value="1"/>
</dbReference>
<evidence type="ECO:0000256" key="9">
    <source>
        <dbReference type="ARBA" id="ARBA00023180"/>
    </source>
</evidence>
<evidence type="ECO:0000256" key="7">
    <source>
        <dbReference type="ARBA" id="ARBA00023157"/>
    </source>
</evidence>
<dbReference type="PANTHER" id="PTHR45836:SF23">
    <property type="entry name" value="NEUROGENIC LOCUS NOTCH HOMOLOG PROTEIN 1"/>
    <property type="match status" value="1"/>
</dbReference>
<dbReference type="AlphaFoldDB" id="A0A8C1A4I2"/>
<sequence length="320" mass="34112">MSDHSDHFKTFKLVILDFTQNMGQLPSVSSGKVILLVICCLKVSYGFGGANCEVNIDDCRNHRCQNGATCIVGVKTYNCQCPPEWTGQFCTDDVDECSLLPNVCQNGGTCSNTRNGYNCVCVNGWSGPDCSENIDDCAAEPCTAGSTCIDRVASFRCSCPPGKTGLLCHIDDACTSNPCKMGAQCYTNPINGKFNCNCPSGYKGSTCAEDIDECVIGPNPCEHGGSCKNTVGSFTCSCAPGYTGPHCETSINVIPTPARMTPTCLDQIGDFTCSCIPALLLSCLSSCFSSLTLPRFAPQSLSSCTPVYRGCKNQGRKRKF</sequence>
<evidence type="ECO:0000256" key="1">
    <source>
        <dbReference type="ARBA" id="ARBA00005847"/>
    </source>
</evidence>
<dbReference type="InterPro" id="IPR018097">
    <property type="entry name" value="EGF_Ca-bd_CS"/>
</dbReference>
<dbReference type="FunFam" id="2.10.25.10:FF:000092">
    <property type="entry name" value="Neurogenic locus notch protein 1"/>
    <property type="match status" value="1"/>
</dbReference>
<feature type="disulfide bond" evidence="10">
    <location>
        <begin position="121"/>
        <end position="130"/>
    </location>
</feature>
<name>A0A8C1A4I2_CYPCA</name>
<reference evidence="12" key="2">
    <citation type="submission" date="2025-09" db="UniProtKB">
        <authorList>
            <consortium name="Ensembl"/>
        </authorList>
    </citation>
    <scope>IDENTIFICATION</scope>
</reference>
<dbReference type="GO" id="GO:0005509">
    <property type="term" value="F:calcium ion binding"/>
    <property type="evidence" value="ECO:0007669"/>
    <property type="project" value="InterPro"/>
</dbReference>
<dbReference type="FunFam" id="2.10.25.10:FF:000125">
    <property type="entry name" value="Neurogenic locus notch protein-like"/>
    <property type="match status" value="1"/>
</dbReference>
<dbReference type="PROSITE" id="PS01187">
    <property type="entry name" value="EGF_CA"/>
    <property type="match status" value="1"/>
</dbReference>
<feature type="domain" description="EGF-like" evidence="11">
    <location>
        <begin position="93"/>
        <end position="131"/>
    </location>
</feature>
<dbReference type="PROSITE" id="PS01186">
    <property type="entry name" value="EGF_2"/>
    <property type="match status" value="3"/>
</dbReference>
<dbReference type="SUPFAM" id="SSF57196">
    <property type="entry name" value="EGF/Laminin"/>
    <property type="match status" value="2"/>
</dbReference>
<dbReference type="InterPro" id="IPR001881">
    <property type="entry name" value="EGF-like_Ca-bd_dom"/>
</dbReference>
<keyword evidence="5" id="KW-0677">Repeat</keyword>
<dbReference type="GO" id="GO:0007411">
    <property type="term" value="P:axon guidance"/>
    <property type="evidence" value="ECO:0007669"/>
    <property type="project" value="TreeGrafter"/>
</dbReference>
<keyword evidence="9" id="KW-0325">Glycoprotein</keyword>
<dbReference type="PROSITE" id="PS50026">
    <property type="entry name" value="EGF_3"/>
    <property type="match status" value="5"/>
</dbReference>
<dbReference type="FunFam" id="2.10.25.10:FF:000060">
    <property type="entry name" value="Neurogenic locus notch protein 1"/>
    <property type="match status" value="1"/>
</dbReference>
<feature type="disulfide bond" evidence="10">
    <location>
        <begin position="198"/>
        <end position="207"/>
    </location>
</feature>
<evidence type="ECO:0000256" key="8">
    <source>
        <dbReference type="ARBA" id="ARBA00023170"/>
    </source>
</evidence>
<dbReference type="PROSITE" id="PS00010">
    <property type="entry name" value="ASX_HYDROXYL"/>
    <property type="match status" value="3"/>
</dbReference>
<dbReference type="CDD" id="cd00054">
    <property type="entry name" value="EGF_CA"/>
    <property type="match status" value="4"/>
</dbReference>
<dbReference type="Proteomes" id="UP001108240">
    <property type="component" value="Unplaced"/>
</dbReference>